<evidence type="ECO:0000256" key="2">
    <source>
        <dbReference type="SAM" id="MobiDB-lite"/>
    </source>
</evidence>
<feature type="coiled-coil region" evidence="1">
    <location>
        <begin position="11"/>
        <end position="52"/>
    </location>
</feature>
<evidence type="ECO:0000313" key="4">
    <source>
        <dbReference type="Proteomes" id="UP000008237"/>
    </source>
</evidence>
<proteinExistence type="predicted"/>
<dbReference type="EMBL" id="GL451097">
    <property type="protein sequence ID" value="EFN80043.1"/>
    <property type="molecule type" value="Genomic_DNA"/>
</dbReference>
<feature type="region of interest" description="Disordered" evidence="2">
    <location>
        <begin position="81"/>
        <end position="125"/>
    </location>
</feature>
<reference evidence="3 4" key="1">
    <citation type="journal article" date="2010" name="Science">
        <title>Genomic comparison of the ants Camponotus floridanus and Harpegnathos saltator.</title>
        <authorList>
            <person name="Bonasio R."/>
            <person name="Zhang G."/>
            <person name="Ye C."/>
            <person name="Mutti N.S."/>
            <person name="Fang X."/>
            <person name="Qin N."/>
            <person name="Donahue G."/>
            <person name="Yang P."/>
            <person name="Li Q."/>
            <person name="Li C."/>
            <person name="Zhang P."/>
            <person name="Huang Z."/>
            <person name="Berger S.L."/>
            <person name="Reinberg D."/>
            <person name="Wang J."/>
            <person name="Liebig J."/>
        </authorList>
    </citation>
    <scope>NUCLEOTIDE SEQUENCE [LARGE SCALE GENOMIC DNA]</scope>
    <source>
        <strain evidence="3 4">R22 G/1</strain>
    </source>
</reference>
<sequence>MLATLMARVASREKEGDITLAEKEANELREELRKTKVENRRLAEELESTKRLVASSIPMAPPAAATFPPALPIGRKLSYAEAAGGSSSAATSEDERKRRAKKTKKKRRKIMSSSTSTSVRMEEGD</sequence>
<dbReference type="Proteomes" id="UP000008237">
    <property type="component" value="Unassembled WGS sequence"/>
</dbReference>
<protein>
    <submittedName>
        <fullName evidence="3">Uncharacterized protein</fullName>
    </submittedName>
</protein>
<keyword evidence="4" id="KW-1185">Reference proteome</keyword>
<dbReference type="InParanoid" id="E2BW87"/>
<organism evidence="4">
    <name type="scientific">Harpegnathos saltator</name>
    <name type="common">Jerdon's jumping ant</name>
    <dbReference type="NCBI Taxonomy" id="610380"/>
    <lineage>
        <taxon>Eukaryota</taxon>
        <taxon>Metazoa</taxon>
        <taxon>Ecdysozoa</taxon>
        <taxon>Arthropoda</taxon>
        <taxon>Hexapoda</taxon>
        <taxon>Insecta</taxon>
        <taxon>Pterygota</taxon>
        <taxon>Neoptera</taxon>
        <taxon>Endopterygota</taxon>
        <taxon>Hymenoptera</taxon>
        <taxon>Apocrita</taxon>
        <taxon>Aculeata</taxon>
        <taxon>Formicoidea</taxon>
        <taxon>Formicidae</taxon>
        <taxon>Ponerinae</taxon>
        <taxon>Ponerini</taxon>
        <taxon>Harpegnathos</taxon>
    </lineage>
</organism>
<accession>E2BW87</accession>
<name>E2BW87_HARSA</name>
<gene>
    <name evidence="3" type="ORF">EAI_17064</name>
</gene>
<keyword evidence="1" id="KW-0175">Coiled coil</keyword>
<evidence type="ECO:0000256" key="1">
    <source>
        <dbReference type="SAM" id="Coils"/>
    </source>
</evidence>
<evidence type="ECO:0000313" key="3">
    <source>
        <dbReference type="EMBL" id="EFN80043.1"/>
    </source>
</evidence>
<dbReference type="AlphaFoldDB" id="E2BW87"/>
<feature type="compositionally biased region" description="Basic residues" evidence="2">
    <location>
        <begin position="98"/>
        <end position="110"/>
    </location>
</feature>
<feature type="compositionally biased region" description="Low complexity" evidence="2">
    <location>
        <begin position="81"/>
        <end position="91"/>
    </location>
</feature>